<protein>
    <submittedName>
        <fullName evidence="2">Uncharacterized protein</fullName>
    </submittedName>
</protein>
<proteinExistence type="predicted"/>
<organism evidence="2 3">
    <name type="scientific">Cymbomonas tetramitiformis</name>
    <dbReference type="NCBI Taxonomy" id="36881"/>
    <lineage>
        <taxon>Eukaryota</taxon>
        <taxon>Viridiplantae</taxon>
        <taxon>Chlorophyta</taxon>
        <taxon>Pyramimonadophyceae</taxon>
        <taxon>Pyramimonadales</taxon>
        <taxon>Pyramimonadaceae</taxon>
        <taxon>Cymbomonas</taxon>
    </lineage>
</organism>
<feature type="region of interest" description="Disordered" evidence="1">
    <location>
        <begin position="28"/>
        <end position="55"/>
    </location>
</feature>
<dbReference type="EMBL" id="LGRX02033654">
    <property type="protein sequence ID" value="KAK3240417.1"/>
    <property type="molecule type" value="Genomic_DNA"/>
</dbReference>
<evidence type="ECO:0000313" key="2">
    <source>
        <dbReference type="EMBL" id="KAK3240417.1"/>
    </source>
</evidence>
<keyword evidence="3" id="KW-1185">Reference proteome</keyword>
<sequence>MQLGANWEDQFSKGLKRRDLVREQQKEISAAVQRVKHAQHPSEPLVPADPEPQVEAQPDDFINLVGDFAAQEKLEQAQQPGIGFDATQYKTFLGTSERSLAEAEAGVSLEPSIHLSIPEKVIRTRSASLEPSGAADDRRHLQTVQSIFASEINDPGLSGLPCPDPSAAGAVNKRRWQDDLATAELQVEAVKYASAEAPGCDTPCGRCQCPRT</sequence>
<dbReference type="AlphaFoldDB" id="A0AAE0BRK0"/>
<evidence type="ECO:0000256" key="1">
    <source>
        <dbReference type="SAM" id="MobiDB-lite"/>
    </source>
</evidence>
<reference evidence="2 3" key="1">
    <citation type="journal article" date="2015" name="Genome Biol. Evol.">
        <title>Comparative Genomics of a Bacterivorous Green Alga Reveals Evolutionary Causalities and Consequences of Phago-Mixotrophic Mode of Nutrition.</title>
        <authorList>
            <person name="Burns J.A."/>
            <person name="Paasch A."/>
            <person name="Narechania A."/>
            <person name="Kim E."/>
        </authorList>
    </citation>
    <scope>NUCLEOTIDE SEQUENCE [LARGE SCALE GENOMIC DNA]</scope>
    <source>
        <strain evidence="2 3">PLY_AMNH</strain>
    </source>
</reference>
<accession>A0AAE0BRK0</accession>
<evidence type="ECO:0000313" key="3">
    <source>
        <dbReference type="Proteomes" id="UP001190700"/>
    </source>
</evidence>
<name>A0AAE0BRK0_9CHLO</name>
<dbReference type="Proteomes" id="UP001190700">
    <property type="component" value="Unassembled WGS sequence"/>
</dbReference>
<comment type="caution">
    <text evidence="2">The sequence shown here is derived from an EMBL/GenBank/DDBJ whole genome shotgun (WGS) entry which is preliminary data.</text>
</comment>
<gene>
    <name evidence="2" type="ORF">CYMTET_49741</name>
</gene>